<dbReference type="RefSeq" id="WP_179168854.1">
    <property type="nucleotide sequence ID" value="NZ_CP058529.1"/>
</dbReference>
<dbReference type="GO" id="GO:0016491">
    <property type="term" value="F:oxidoreductase activity"/>
    <property type="evidence" value="ECO:0007669"/>
    <property type="project" value="UniProtKB-KW"/>
</dbReference>
<dbReference type="PRINTS" id="PR00081">
    <property type="entry name" value="GDHRDH"/>
</dbReference>
<protein>
    <submittedName>
        <fullName evidence="5">SDR family oxidoreductase</fullName>
    </submittedName>
</protein>
<dbReference type="Pfam" id="PF00106">
    <property type="entry name" value="adh_short"/>
    <property type="match status" value="1"/>
</dbReference>
<dbReference type="FunFam" id="3.40.50.720:FF:000084">
    <property type="entry name" value="Short-chain dehydrogenase reductase"/>
    <property type="match status" value="1"/>
</dbReference>
<feature type="domain" description="Ketoreductase" evidence="4">
    <location>
        <begin position="11"/>
        <end position="185"/>
    </location>
</feature>
<evidence type="ECO:0000256" key="2">
    <source>
        <dbReference type="ARBA" id="ARBA00023002"/>
    </source>
</evidence>
<dbReference type="AlphaFoldDB" id="A0A7D5K797"/>
<dbReference type="SMART" id="SM00822">
    <property type="entry name" value="PKS_KR"/>
    <property type="match status" value="1"/>
</dbReference>
<dbReference type="InterPro" id="IPR057326">
    <property type="entry name" value="KR_dom"/>
</dbReference>
<dbReference type="InterPro" id="IPR036291">
    <property type="entry name" value="NAD(P)-bd_dom_sf"/>
</dbReference>
<dbReference type="Gene3D" id="3.40.50.720">
    <property type="entry name" value="NAD(P)-binding Rossmann-like Domain"/>
    <property type="match status" value="1"/>
</dbReference>
<evidence type="ECO:0000256" key="1">
    <source>
        <dbReference type="ARBA" id="ARBA00006484"/>
    </source>
</evidence>
<name>A0A7D5K797_9EURY</name>
<dbReference type="PANTHER" id="PTHR43669">
    <property type="entry name" value="5-KETO-D-GLUCONATE 5-REDUCTASE"/>
    <property type="match status" value="1"/>
</dbReference>
<sequence length="255" mass="27586">MARDDTPLDGKTALVTGASSGIGRAAARLLARDGADVAVAARREERLHDLAEGIEADHGRRALAVPTDVTDETQVRELVERTADELGGVDVVVANAGINRQGTVEDISTERYRSLMDVNVDGTFFTAQAAIPALRETAGVLIFVASFAGHYPRPDQPIYAASKWWTRGFALSLAGYLGRDDVGVTVVSPSEVDTEIGIHDGRPAHERFTDIDSATPEEFAECIAFAARQEAPNAVAELGFYRRDKFSNWTRNADR</sequence>
<dbReference type="SUPFAM" id="SSF51735">
    <property type="entry name" value="NAD(P)-binding Rossmann-fold domains"/>
    <property type="match status" value="1"/>
</dbReference>
<evidence type="ECO:0000313" key="6">
    <source>
        <dbReference type="Proteomes" id="UP000509750"/>
    </source>
</evidence>
<dbReference type="KEGG" id="halg:HUG10_06840"/>
<gene>
    <name evidence="5" type="ORF">HUG10_06840</name>
</gene>
<keyword evidence="2" id="KW-0560">Oxidoreductase</keyword>
<proteinExistence type="inferred from homology"/>
<dbReference type="InterPro" id="IPR002347">
    <property type="entry name" value="SDR_fam"/>
</dbReference>
<evidence type="ECO:0000313" key="5">
    <source>
        <dbReference type="EMBL" id="QLG27279.1"/>
    </source>
</evidence>
<dbReference type="GeneID" id="56028535"/>
<reference evidence="5 6" key="1">
    <citation type="submission" date="2020-07" db="EMBL/GenBank/DDBJ databases">
        <title>Gai3-2, isolated from salt lake.</title>
        <authorList>
            <person name="Cui H."/>
            <person name="Shi X."/>
        </authorList>
    </citation>
    <scope>NUCLEOTIDE SEQUENCE [LARGE SCALE GENOMIC DNA]</scope>
    <source>
        <strain evidence="5 6">Gai3-2</strain>
    </source>
</reference>
<keyword evidence="6" id="KW-1185">Reference proteome</keyword>
<evidence type="ECO:0000259" key="4">
    <source>
        <dbReference type="SMART" id="SM00822"/>
    </source>
</evidence>
<dbReference type="PANTHER" id="PTHR43669:SF3">
    <property type="entry name" value="ALCOHOL DEHYDROGENASE, PUTATIVE (AFU_ORTHOLOGUE AFUA_3G03445)-RELATED"/>
    <property type="match status" value="1"/>
</dbReference>
<comment type="similarity">
    <text evidence="1 3">Belongs to the short-chain dehydrogenases/reductases (SDR) family.</text>
</comment>
<organism evidence="5 6">
    <name type="scientific">Halorarum halophilum</name>
    <dbReference type="NCBI Taxonomy" id="2743090"/>
    <lineage>
        <taxon>Archaea</taxon>
        <taxon>Methanobacteriati</taxon>
        <taxon>Methanobacteriota</taxon>
        <taxon>Stenosarchaea group</taxon>
        <taxon>Halobacteria</taxon>
        <taxon>Halobacteriales</taxon>
        <taxon>Haloferacaceae</taxon>
        <taxon>Halorarum</taxon>
    </lineage>
</organism>
<dbReference type="CDD" id="cd05233">
    <property type="entry name" value="SDR_c"/>
    <property type="match status" value="1"/>
</dbReference>
<accession>A0A7D5K797</accession>
<dbReference type="PRINTS" id="PR00080">
    <property type="entry name" value="SDRFAMILY"/>
</dbReference>
<dbReference type="Proteomes" id="UP000509750">
    <property type="component" value="Chromosome"/>
</dbReference>
<evidence type="ECO:0000256" key="3">
    <source>
        <dbReference type="RuleBase" id="RU000363"/>
    </source>
</evidence>
<dbReference type="OrthoDB" id="161871at2157"/>
<dbReference type="EMBL" id="CP058529">
    <property type="protein sequence ID" value="QLG27279.1"/>
    <property type="molecule type" value="Genomic_DNA"/>
</dbReference>